<feature type="region of interest" description="Disordered" evidence="1">
    <location>
        <begin position="1"/>
        <end position="26"/>
    </location>
</feature>
<name>A0A8S1SSM8_9CILI</name>
<dbReference type="AlphaFoldDB" id="A0A8S1SSM8"/>
<accession>A0A8S1SSM8</accession>
<keyword evidence="3" id="KW-1185">Reference proteome</keyword>
<organism evidence="2 3">
    <name type="scientific">Paramecium pentaurelia</name>
    <dbReference type="NCBI Taxonomy" id="43138"/>
    <lineage>
        <taxon>Eukaryota</taxon>
        <taxon>Sar</taxon>
        <taxon>Alveolata</taxon>
        <taxon>Ciliophora</taxon>
        <taxon>Intramacronucleata</taxon>
        <taxon>Oligohymenophorea</taxon>
        <taxon>Peniculida</taxon>
        <taxon>Parameciidae</taxon>
        <taxon>Paramecium</taxon>
    </lineage>
</organism>
<evidence type="ECO:0000313" key="3">
    <source>
        <dbReference type="Proteomes" id="UP000689195"/>
    </source>
</evidence>
<sequence>MEYDMQNSEKIIQPQNQGQYKENPFQINDLRKLLKKKSKS</sequence>
<dbReference type="Proteomes" id="UP000689195">
    <property type="component" value="Unassembled WGS sequence"/>
</dbReference>
<dbReference type="EMBL" id="CAJJDO010000011">
    <property type="protein sequence ID" value="CAD8142908.1"/>
    <property type="molecule type" value="Genomic_DNA"/>
</dbReference>
<evidence type="ECO:0000313" key="2">
    <source>
        <dbReference type="EMBL" id="CAD8142908.1"/>
    </source>
</evidence>
<gene>
    <name evidence="2" type="ORF">PPENT_87.1.T0110397</name>
</gene>
<feature type="compositionally biased region" description="Polar residues" evidence="1">
    <location>
        <begin position="1"/>
        <end position="20"/>
    </location>
</feature>
<reference evidence="2" key="1">
    <citation type="submission" date="2021-01" db="EMBL/GenBank/DDBJ databases">
        <authorList>
            <consortium name="Genoscope - CEA"/>
            <person name="William W."/>
        </authorList>
    </citation>
    <scope>NUCLEOTIDE SEQUENCE</scope>
</reference>
<proteinExistence type="predicted"/>
<evidence type="ECO:0000256" key="1">
    <source>
        <dbReference type="SAM" id="MobiDB-lite"/>
    </source>
</evidence>
<protein>
    <submittedName>
        <fullName evidence="2">Uncharacterized protein</fullName>
    </submittedName>
</protein>
<comment type="caution">
    <text evidence="2">The sequence shown here is derived from an EMBL/GenBank/DDBJ whole genome shotgun (WGS) entry which is preliminary data.</text>
</comment>